<keyword evidence="8 9" id="KW-0472">Membrane</keyword>
<comment type="subcellular location">
    <subcellularLocation>
        <location evidence="1">Membrane</location>
        <topology evidence="1">Single-pass membrane protein</topology>
    </subcellularLocation>
</comment>
<keyword evidence="2" id="KW-0597">Phosphoprotein</keyword>
<evidence type="ECO:0000313" key="13">
    <source>
        <dbReference type="Proteomes" id="UP001206925"/>
    </source>
</evidence>
<protein>
    <recommendedName>
        <fullName evidence="11">Protein kinase domain-containing protein</fullName>
    </recommendedName>
</protein>
<feature type="non-terminal residue" evidence="12">
    <location>
        <position position="1"/>
    </location>
</feature>
<dbReference type="Proteomes" id="UP001206925">
    <property type="component" value="Unassembled WGS sequence"/>
</dbReference>
<dbReference type="Pfam" id="PF08263">
    <property type="entry name" value="LRRNT_2"/>
    <property type="match status" value="1"/>
</dbReference>
<accession>A0AAD5G5F5</accession>
<dbReference type="InterPro" id="IPR046959">
    <property type="entry name" value="PRK1-6/SRF4-like"/>
</dbReference>
<dbReference type="InterPro" id="IPR032675">
    <property type="entry name" value="LRR_dom_sf"/>
</dbReference>
<feature type="signal peptide" evidence="10">
    <location>
        <begin position="1"/>
        <end position="22"/>
    </location>
</feature>
<evidence type="ECO:0000256" key="3">
    <source>
        <dbReference type="ARBA" id="ARBA00022614"/>
    </source>
</evidence>
<dbReference type="Gene3D" id="3.80.10.10">
    <property type="entry name" value="Ribonuclease Inhibitor"/>
    <property type="match status" value="2"/>
</dbReference>
<feature type="transmembrane region" description="Helical" evidence="9">
    <location>
        <begin position="274"/>
        <end position="296"/>
    </location>
</feature>
<dbReference type="AlphaFoldDB" id="A0AAD5G5F5"/>
<evidence type="ECO:0000256" key="9">
    <source>
        <dbReference type="SAM" id="Phobius"/>
    </source>
</evidence>
<comment type="caution">
    <text evidence="12">The sequence shown here is derived from an EMBL/GenBank/DDBJ whole genome shotgun (WGS) entry which is preliminary data.</text>
</comment>
<dbReference type="FunFam" id="3.80.10.10:FF:000129">
    <property type="entry name" value="Leucine-rich repeat receptor-like kinase"/>
    <property type="match status" value="1"/>
</dbReference>
<evidence type="ECO:0000256" key="10">
    <source>
        <dbReference type="SAM" id="SignalP"/>
    </source>
</evidence>
<keyword evidence="4 9" id="KW-0812">Transmembrane</keyword>
<dbReference type="GO" id="GO:0016020">
    <property type="term" value="C:membrane"/>
    <property type="evidence" value="ECO:0007669"/>
    <property type="project" value="UniProtKB-SubCell"/>
</dbReference>
<keyword evidence="3" id="KW-0433">Leucine-rich repeat</keyword>
<feature type="chain" id="PRO_5041921871" description="Protein kinase domain-containing protein" evidence="10">
    <location>
        <begin position="23"/>
        <end position="662"/>
    </location>
</feature>
<dbReference type="PANTHER" id="PTHR48007:SF47">
    <property type="entry name" value="PROTEIN KINASE DOMAIN-CONTAINING PROTEIN"/>
    <property type="match status" value="1"/>
</dbReference>
<proteinExistence type="predicted"/>
<evidence type="ECO:0000256" key="1">
    <source>
        <dbReference type="ARBA" id="ARBA00004167"/>
    </source>
</evidence>
<dbReference type="SUPFAM" id="SSF56112">
    <property type="entry name" value="Protein kinase-like (PK-like)"/>
    <property type="match status" value="1"/>
</dbReference>
<evidence type="ECO:0000256" key="6">
    <source>
        <dbReference type="ARBA" id="ARBA00022737"/>
    </source>
</evidence>
<dbReference type="InterPro" id="IPR001245">
    <property type="entry name" value="Ser-Thr/Tyr_kinase_cat_dom"/>
</dbReference>
<sequence length="662" mass="72650">TPLLLQYSILFSIPLFLSSINALNPDGITLLSFKHSLISNHPSLLQTWNQSDLTPCSWSGVTCSPYNGPVTGLSLPNSHLSGSIPTVLARLQHLRVLDLSYNSLNGTLPITISSLQSLRVLNVSHNYFSGNIPSGFDSINILDLSSNSFNGALPLKFGGVNLNYLNLSNNIISGSVLPEFAEQIPVNAVIDLSNNNFTGEIPQTLSNKKPECFLGNLDLCGKPLNKLCTVPSTHSLPPNVTLDSSATPAIAAIPKYVGESSNKESGGKVNSWKIVAIVVGDVAAIVILVVIFFHAYQFRKKKTNQNPKEFAAVGFDESRACSCFGAGNEEESSETETLSESIDNQTNGVEENKCLVMVDGETKLEMETLLKASAYILGSSGGSIVYKAVVGGDAGVALAVRRLAECGVERMKEFEKIVRGLGKIRHRNLVKVRGFYWGEEEKLVIYDYVSGGSLAGVAYEKLGLSSCQTLSFEVRLKIAKGIAKGLSYIHDKKHVHGNMKPSNILLTYEMDPVISDFGLEWLITGKTNYSFDKSHDDLVISRNHHHHQRRHHYQAPESMKTSKSNPKWDVYAFGIILLELFSGKVFSDREFAMWNTDLTITDMETKILTLMDKFVTSMDVHGRKDSILTCFKLGIMCASLVPHKRPSMKEALQVLEKIPCPS</sequence>
<dbReference type="Pfam" id="PF00560">
    <property type="entry name" value="LRR_1"/>
    <property type="match status" value="2"/>
</dbReference>
<keyword evidence="7 9" id="KW-1133">Transmembrane helix</keyword>
<evidence type="ECO:0000259" key="11">
    <source>
        <dbReference type="PROSITE" id="PS50011"/>
    </source>
</evidence>
<dbReference type="InterPro" id="IPR011009">
    <property type="entry name" value="Kinase-like_dom_sf"/>
</dbReference>
<dbReference type="Gene3D" id="3.30.200.20">
    <property type="entry name" value="Phosphorylase Kinase, domain 1"/>
    <property type="match status" value="1"/>
</dbReference>
<evidence type="ECO:0000256" key="5">
    <source>
        <dbReference type="ARBA" id="ARBA00022729"/>
    </source>
</evidence>
<dbReference type="Gene3D" id="1.10.510.10">
    <property type="entry name" value="Transferase(Phosphotransferase) domain 1"/>
    <property type="match status" value="1"/>
</dbReference>
<dbReference type="InterPro" id="IPR000719">
    <property type="entry name" value="Prot_kinase_dom"/>
</dbReference>
<dbReference type="GO" id="GO:0004672">
    <property type="term" value="F:protein kinase activity"/>
    <property type="evidence" value="ECO:0007669"/>
    <property type="project" value="InterPro"/>
</dbReference>
<dbReference type="GO" id="GO:0005524">
    <property type="term" value="F:ATP binding"/>
    <property type="evidence" value="ECO:0007669"/>
    <property type="project" value="InterPro"/>
</dbReference>
<evidence type="ECO:0000313" key="12">
    <source>
        <dbReference type="EMBL" id="KAI7729399.1"/>
    </source>
</evidence>
<organism evidence="12 13">
    <name type="scientific">Ambrosia artemisiifolia</name>
    <name type="common">Common ragweed</name>
    <dbReference type="NCBI Taxonomy" id="4212"/>
    <lineage>
        <taxon>Eukaryota</taxon>
        <taxon>Viridiplantae</taxon>
        <taxon>Streptophyta</taxon>
        <taxon>Embryophyta</taxon>
        <taxon>Tracheophyta</taxon>
        <taxon>Spermatophyta</taxon>
        <taxon>Magnoliopsida</taxon>
        <taxon>eudicotyledons</taxon>
        <taxon>Gunneridae</taxon>
        <taxon>Pentapetalae</taxon>
        <taxon>asterids</taxon>
        <taxon>campanulids</taxon>
        <taxon>Asterales</taxon>
        <taxon>Asteraceae</taxon>
        <taxon>Asteroideae</taxon>
        <taxon>Heliantheae alliance</taxon>
        <taxon>Heliantheae</taxon>
        <taxon>Ambrosia</taxon>
    </lineage>
</organism>
<keyword evidence="6" id="KW-0677">Repeat</keyword>
<evidence type="ECO:0000256" key="8">
    <source>
        <dbReference type="ARBA" id="ARBA00023136"/>
    </source>
</evidence>
<dbReference type="Pfam" id="PF07714">
    <property type="entry name" value="PK_Tyr_Ser-Thr"/>
    <property type="match status" value="1"/>
</dbReference>
<dbReference type="InterPro" id="IPR001611">
    <property type="entry name" value="Leu-rich_rpt"/>
</dbReference>
<dbReference type="Pfam" id="PF13855">
    <property type="entry name" value="LRR_8"/>
    <property type="match status" value="1"/>
</dbReference>
<keyword evidence="13" id="KW-1185">Reference proteome</keyword>
<dbReference type="SUPFAM" id="SSF52058">
    <property type="entry name" value="L domain-like"/>
    <property type="match status" value="1"/>
</dbReference>
<keyword evidence="5 10" id="KW-0732">Signal</keyword>
<dbReference type="PROSITE" id="PS50011">
    <property type="entry name" value="PROTEIN_KINASE_DOM"/>
    <property type="match status" value="1"/>
</dbReference>
<dbReference type="FunFam" id="3.80.10.10:FF:000722">
    <property type="entry name" value="Leucine-rich repeat receptor-like protein kinase"/>
    <property type="match status" value="1"/>
</dbReference>
<evidence type="ECO:0000256" key="4">
    <source>
        <dbReference type="ARBA" id="ARBA00022692"/>
    </source>
</evidence>
<feature type="domain" description="Protein kinase" evidence="11">
    <location>
        <begin position="371"/>
        <end position="658"/>
    </location>
</feature>
<evidence type="ECO:0000256" key="7">
    <source>
        <dbReference type="ARBA" id="ARBA00022989"/>
    </source>
</evidence>
<dbReference type="InterPro" id="IPR013210">
    <property type="entry name" value="LRR_N_plant-typ"/>
</dbReference>
<gene>
    <name evidence="12" type="ORF">M8C21_010237</name>
</gene>
<name>A0AAD5G5F5_AMBAR</name>
<dbReference type="PANTHER" id="PTHR48007">
    <property type="entry name" value="LEUCINE-RICH REPEAT RECEPTOR-LIKE PROTEIN KINASE PXC1"/>
    <property type="match status" value="1"/>
</dbReference>
<dbReference type="EMBL" id="JAMZMK010011006">
    <property type="protein sequence ID" value="KAI7729399.1"/>
    <property type="molecule type" value="Genomic_DNA"/>
</dbReference>
<reference evidence="12" key="1">
    <citation type="submission" date="2022-06" db="EMBL/GenBank/DDBJ databases">
        <title>Uncovering the hologenomic basis of an extraordinary plant invasion.</title>
        <authorList>
            <person name="Bieker V.C."/>
            <person name="Martin M.D."/>
            <person name="Gilbert T."/>
            <person name="Hodgins K."/>
            <person name="Battlay P."/>
            <person name="Petersen B."/>
            <person name="Wilson J."/>
        </authorList>
    </citation>
    <scope>NUCLEOTIDE SEQUENCE</scope>
    <source>
        <strain evidence="12">AA19_3_7</strain>
        <tissue evidence="12">Leaf</tissue>
    </source>
</reference>
<evidence type="ECO:0000256" key="2">
    <source>
        <dbReference type="ARBA" id="ARBA00022553"/>
    </source>
</evidence>